<feature type="chain" id="PRO_5008012694" evidence="1">
    <location>
        <begin position="37"/>
        <end position="1413"/>
    </location>
</feature>
<gene>
    <name evidence="2" type="ORF">ERS852429_01794</name>
</gene>
<keyword evidence="1" id="KW-0732">Signal</keyword>
<dbReference type="Proteomes" id="UP000095591">
    <property type="component" value="Unassembled WGS sequence"/>
</dbReference>
<evidence type="ECO:0000313" key="2">
    <source>
        <dbReference type="EMBL" id="CUN06708.1"/>
    </source>
</evidence>
<name>A0A173TZP3_PARDI</name>
<protein>
    <submittedName>
        <fullName evidence="2">The GLUG motif</fullName>
    </submittedName>
</protein>
<dbReference type="EMBL" id="CYXP01000003">
    <property type="protein sequence ID" value="CUN06708.1"/>
    <property type="molecule type" value="Genomic_DNA"/>
</dbReference>
<reference evidence="2 3" key="1">
    <citation type="submission" date="2015-09" db="EMBL/GenBank/DDBJ databases">
        <authorList>
            <consortium name="Pathogen Informatics"/>
        </authorList>
    </citation>
    <scope>NUCLEOTIDE SEQUENCE [LARGE SCALE GENOMIC DNA]</scope>
    <source>
        <strain evidence="2 3">2789STDY5608872</strain>
    </source>
</reference>
<dbReference type="Gene3D" id="2.160.20.110">
    <property type="match status" value="1"/>
</dbReference>
<evidence type="ECO:0000256" key="1">
    <source>
        <dbReference type="SAM" id="SignalP"/>
    </source>
</evidence>
<feature type="signal peptide" evidence="1">
    <location>
        <begin position="1"/>
        <end position="36"/>
    </location>
</feature>
<sequence>MNEFYLSRKISARLSLRAAARMFCILALALWGPAMAGAQAQTQSLDVANITDKLTLTYKLKANSSTDYAWFYKVGTNGTDTEFSGTLTGTNEKTDCPVITIKSEKEATSPNYDDCAKLILNGIKLTAVADSGLFVIENTKPLCIQATGESTLKCKATETNKSQFHVIKHDDGGILLLDGGDAGLNIVGDGGGIHLYSKGTYSLSVILKGKINVTADNPIANDHYAITADNNSSLYVAEDAKIMASAGKKAILDNSDSRVYSSFLQWRFEVAPESGKRLEIKNANGNSFDPAIQFITNGKNRCFAINVAINTGYTVWLDDNLLMDENKTTVFTATGNKLFTSEGMQFPADWSVYGQTAHVGTDGIDVSVSDATYTVKTPRGLAWIAWVTNNGKTTANTNETYSSYYPSNAGFSGSTVKLANDISLAKPNGVATGFVNNWVPIGFVSSVSGSLDNDYTKCFQGTFDGNGKTITGMTISSTSVHHVGLFGYLYGATVKDLTMADERDTQTINWETIPTSSDNNNYYLGSIAGTVAKGKIINCHNRCAVSFSVSGKAGNVGGFAGLIEENSVLSACSNSGAITVSGSPVMGGGIIGVSVKSSIASCFNTGDVSAIGNTSTAYAGGIVGDSDPNGNSSNPSHISYCYSTGKITAKAATTSTSGGIVGGAQHVVLKSCFATGTVSAESSGSSNNAAYAGGIIGWIWDGKITVEDCLALNTEGVKAIGSVSEKHVGRIAGNNIGNDNGTVPLSNNYASTKILLTVGTTAAAPTDNIAADAINGANTYLDDVATDIAGWTGEGKAFTAIGTTSSGKLPLLKVITNYDADGLPTTYEEGSFIPGQPDNLTSSTYLASLEPLSLPTGDTDLITLSRSDNKWSYTKGESGTSARFNGRIKMDASSVSTNKLMVATVTGNPTLTFEQVTINATGGAALTVNEGCDLTIASDADSKLSASGASTLINKGTLRLSGDFRIKNTGSSETDYCLDNSGTFSVLDPGKTPAIFHCAHTAIHNTGTLTNAWMECRFAAEAGQSGAKIAFAPLDGSSQSIDAMRYDKTLAAIVTAGKTYQLWAVASADARTRQKGLDSGETAITRFPAPAADGAVAVFTGVGDLKTVEISGDKAFSTAGCANEDVLVKSNGVLTVDAENAAVLNLTLEEGAQVVTTKALKVSDTFATTRSLGNQWTAFGSPVALKASVGDAGNQILYAATGYTGTGAASQGWKDFPGTTAAGTKAADLAADSPYLLAAEATDTKVAFTATASAGSPIKIPATATVALGDALANGVFLFQANPNLANLTLSGIYVLNAEGTRFDLQESAYTLKPFEAYITANAVTRSRLRSVGAADGSVVTANEIVAATAALRVWATDGALHVYSGEAAALTVVRSDGRVVYAASIAPGDTRLALPSGIYMVRINNITYKIAL</sequence>
<dbReference type="RefSeq" id="WP_057319237.1">
    <property type="nucleotide sequence ID" value="NZ_CYXP01000003.1"/>
</dbReference>
<evidence type="ECO:0000313" key="3">
    <source>
        <dbReference type="Proteomes" id="UP000095591"/>
    </source>
</evidence>
<organism evidence="2 3">
    <name type="scientific">Parabacteroides distasonis</name>
    <dbReference type="NCBI Taxonomy" id="823"/>
    <lineage>
        <taxon>Bacteria</taxon>
        <taxon>Pseudomonadati</taxon>
        <taxon>Bacteroidota</taxon>
        <taxon>Bacteroidia</taxon>
        <taxon>Bacteroidales</taxon>
        <taxon>Tannerellaceae</taxon>
        <taxon>Parabacteroides</taxon>
    </lineage>
</organism>
<proteinExistence type="predicted"/>
<accession>A0A173TZP3</accession>